<evidence type="ECO:0000259" key="5">
    <source>
        <dbReference type="PROSITE" id="PS50181"/>
    </source>
</evidence>
<dbReference type="InterPro" id="IPR036322">
    <property type="entry name" value="WD40_repeat_dom_sf"/>
</dbReference>
<reference evidence="6 7" key="1">
    <citation type="submission" date="2018-06" db="EMBL/GenBank/DDBJ databases">
        <title>Comparative genomics reveals the genomic features of Rhizophagus irregularis, R. cerebriforme, R. diaphanum and Gigaspora rosea, and their symbiotic lifestyle signature.</title>
        <authorList>
            <person name="Morin E."/>
            <person name="San Clemente H."/>
            <person name="Chen E.C.H."/>
            <person name="De La Providencia I."/>
            <person name="Hainaut M."/>
            <person name="Kuo A."/>
            <person name="Kohler A."/>
            <person name="Murat C."/>
            <person name="Tang N."/>
            <person name="Roy S."/>
            <person name="Loubradou J."/>
            <person name="Henrissat B."/>
            <person name="Grigoriev I.V."/>
            <person name="Corradi N."/>
            <person name="Roux C."/>
            <person name="Martin F.M."/>
        </authorList>
    </citation>
    <scope>NUCLEOTIDE SEQUENCE [LARGE SCALE GENOMIC DNA]</scope>
    <source>
        <strain evidence="6 7">DAOM 227022</strain>
    </source>
</reference>
<comment type="caution">
    <text evidence="6">The sequence shown here is derived from an EMBL/GenBank/DDBJ whole genome shotgun (WGS) entry which is preliminary data.</text>
</comment>
<keyword evidence="7" id="KW-1185">Reference proteome</keyword>
<dbReference type="PANTHER" id="PTHR19849">
    <property type="entry name" value="PHOSPHOLIPASE A-2-ACTIVATING PROTEIN"/>
    <property type="match status" value="1"/>
</dbReference>
<dbReference type="PRINTS" id="PR00320">
    <property type="entry name" value="GPROTEINBRPT"/>
</dbReference>
<dbReference type="Gene3D" id="1.20.1280.50">
    <property type="match status" value="1"/>
</dbReference>
<dbReference type="PROSITE" id="PS50294">
    <property type="entry name" value="WD_REPEATS_REGION"/>
    <property type="match status" value="2"/>
</dbReference>
<feature type="domain" description="F-box" evidence="5">
    <location>
        <begin position="48"/>
        <end position="94"/>
    </location>
</feature>
<dbReference type="InterPro" id="IPR001810">
    <property type="entry name" value="F-box_dom"/>
</dbReference>
<evidence type="ECO:0000256" key="4">
    <source>
        <dbReference type="SAM" id="MobiDB-lite"/>
    </source>
</evidence>
<dbReference type="SUPFAM" id="SSF50978">
    <property type="entry name" value="WD40 repeat-like"/>
    <property type="match status" value="1"/>
</dbReference>
<feature type="compositionally biased region" description="Polar residues" evidence="4">
    <location>
        <begin position="456"/>
        <end position="468"/>
    </location>
</feature>
<name>A0A397SDC2_9GLOM</name>
<dbReference type="SMART" id="SM00320">
    <property type="entry name" value="WD40"/>
    <property type="match status" value="6"/>
</dbReference>
<feature type="repeat" description="WD" evidence="3">
    <location>
        <begin position="299"/>
        <end position="321"/>
    </location>
</feature>
<dbReference type="Pfam" id="PF12937">
    <property type="entry name" value="F-box-like"/>
    <property type="match status" value="1"/>
</dbReference>
<dbReference type="PROSITE" id="PS50181">
    <property type="entry name" value="FBOX"/>
    <property type="match status" value="1"/>
</dbReference>
<dbReference type="GO" id="GO:0005737">
    <property type="term" value="C:cytoplasm"/>
    <property type="evidence" value="ECO:0007669"/>
    <property type="project" value="TreeGrafter"/>
</dbReference>
<accession>A0A397SDC2</accession>
<dbReference type="InterPro" id="IPR001680">
    <property type="entry name" value="WD40_rpt"/>
</dbReference>
<dbReference type="InterPro" id="IPR019775">
    <property type="entry name" value="WD40_repeat_CS"/>
</dbReference>
<dbReference type="PANTHER" id="PTHR19849:SF1">
    <property type="entry name" value="F-BOX_WD REPEAT-CONTAINING PROTEIN 7"/>
    <property type="match status" value="1"/>
</dbReference>
<dbReference type="EMBL" id="QKYT01000907">
    <property type="protein sequence ID" value="RIA80731.1"/>
    <property type="molecule type" value="Genomic_DNA"/>
</dbReference>
<dbReference type="GO" id="GO:0043161">
    <property type="term" value="P:proteasome-mediated ubiquitin-dependent protein catabolic process"/>
    <property type="evidence" value="ECO:0007669"/>
    <property type="project" value="TreeGrafter"/>
</dbReference>
<evidence type="ECO:0000256" key="3">
    <source>
        <dbReference type="PROSITE-ProRule" id="PRU00221"/>
    </source>
</evidence>
<dbReference type="SMART" id="SM00256">
    <property type="entry name" value="FBOX"/>
    <property type="match status" value="1"/>
</dbReference>
<dbReference type="PROSITE" id="PS00678">
    <property type="entry name" value="WD_REPEATS_1"/>
    <property type="match status" value="4"/>
</dbReference>
<dbReference type="STRING" id="658196.A0A397SDC2"/>
<feature type="repeat" description="WD" evidence="3">
    <location>
        <begin position="143"/>
        <end position="176"/>
    </location>
</feature>
<keyword evidence="1 3" id="KW-0853">WD repeat</keyword>
<dbReference type="GO" id="GO:0010992">
    <property type="term" value="P:ubiquitin recycling"/>
    <property type="evidence" value="ECO:0007669"/>
    <property type="project" value="TreeGrafter"/>
</dbReference>
<dbReference type="PROSITE" id="PS50082">
    <property type="entry name" value="WD_REPEATS_2"/>
    <property type="match status" value="4"/>
</dbReference>
<proteinExistence type="predicted"/>
<dbReference type="Proteomes" id="UP000265703">
    <property type="component" value="Unassembled WGS sequence"/>
</dbReference>
<feature type="region of interest" description="Disordered" evidence="4">
    <location>
        <begin position="429"/>
        <end position="468"/>
    </location>
</feature>
<dbReference type="Pfam" id="PF00400">
    <property type="entry name" value="WD40"/>
    <property type="match status" value="6"/>
</dbReference>
<evidence type="ECO:0000256" key="2">
    <source>
        <dbReference type="ARBA" id="ARBA00022737"/>
    </source>
</evidence>
<dbReference type="InterPro" id="IPR036047">
    <property type="entry name" value="F-box-like_dom_sf"/>
</dbReference>
<sequence>MGMSKEAVAGGSCDNFFVGLGYVQSLVDKLSLTERKQLSVYLQQHLTKDIISLLPIPLASHLLEFLDAETLCKIRQVSKTWKDRATDNALWKRQCTLAGFPIILISKSFNYNNNAEDYFFQLYKHHVTVQRNWDRQNFTQHLIRAHYEGITCIAGSVHGDIIYTGSFDKTVKIWDLFNQSCRKLLKDHSEGVQCLVLGKSIFASGSWDKSIIVYDITNDHSIKHRLNGHLAGIISLTMDPNESILFSGSVDKTIRIWDIHTGDCLQRLYGHDGTVGTLMLIPRVSTLIINEEQEEQYWLISGSNDNTILIWDLNPSEEQLSNFQPPSSIKPQIFQRLEGHTRAVTCLAWYKDIVQQLDNADQDQLHDSLHSVHIDTVGLLTSRSSSPCTNVIQEVELMDLDDHPDSLIQSTNVNNESIQHYRQRNHHNRLNHSQIPSSPSNTVTPPPSPHEDQHTRNNNSNDMEFSDSNTSHESIFIFSASADSTIRMWDLTTGQLLHTTKEHTDIVWDLQCNESRLASVSSDGCIKYFQLNDSRPLMMPRTRNSFNIPFPAVTLAHIDSGVTCLKMTREWLICGTEDGVLIALEFFIRD</sequence>
<keyword evidence="2" id="KW-0677">Repeat</keyword>
<feature type="repeat" description="WD" evidence="3">
    <location>
        <begin position="476"/>
        <end position="499"/>
    </location>
</feature>
<dbReference type="Gene3D" id="2.130.10.10">
    <property type="entry name" value="YVTN repeat-like/Quinoprotein amine dehydrogenase"/>
    <property type="match status" value="2"/>
</dbReference>
<feature type="repeat" description="WD" evidence="3">
    <location>
        <begin position="226"/>
        <end position="267"/>
    </location>
</feature>
<evidence type="ECO:0000313" key="6">
    <source>
        <dbReference type="EMBL" id="RIA80731.1"/>
    </source>
</evidence>
<dbReference type="InterPro" id="IPR020472">
    <property type="entry name" value="WD40_PAC1"/>
</dbReference>
<organism evidence="6 7">
    <name type="scientific">Glomus cerebriforme</name>
    <dbReference type="NCBI Taxonomy" id="658196"/>
    <lineage>
        <taxon>Eukaryota</taxon>
        <taxon>Fungi</taxon>
        <taxon>Fungi incertae sedis</taxon>
        <taxon>Mucoromycota</taxon>
        <taxon>Glomeromycotina</taxon>
        <taxon>Glomeromycetes</taxon>
        <taxon>Glomerales</taxon>
        <taxon>Glomeraceae</taxon>
        <taxon>Glomus</taxon>
    </lineage>
</organism>
<dbReference type="CDD" id="cd00200">
    <property type="entry name" value="WD40"/>
    <property type="match status" value="1"/>
</dbReference>
<dbReference type="GO" id="GO:0005634">
    <property type="term" value="C:nucleus"/>
    <property type="evidence" value="ECO:0007669"/>
    <property type="project" value="TreeGrafter"/>
</dbReference>
<evidence type="ECO:0000256" key="1">
    <source>
        <dbReference type="ARBA" id="ARBA00022574"/>
    </source>
</evidence>
<dbReference type="SUPFAM" id="SSF81383">
    <property type="entry name" value="F-box domain"/>
    <property type="match status" value="1"/>
</dbReference>
<dbReference type="OrthoDB" id="6262491at2759"/>
<dbReference type="GO" id="GO:0043130">
    <property type="term" value="F:ubiquitin binding"/>
    <property type="evidence" value="ECO:0007669"/>
    <property type="project" value="TreeGrafter"/>
</dbReference>
<gene>
    <name evidence="6" type="ORF">C1645_717323</name>
</gene>
<protein>
    <submittedName>
        <fullName evidence="6">WD40-repeat-containing domain protein</fullName>
    </submittedName>
</protein>
<dbReference type="AlphaFoldDB" id="A0A397SDC2"/>
<dbReference type="InterPro" id="IPR015943">
    <property type="entry name" value="WD40/YVTN_repeat-like_dom_sf"/>
</dbReference>
<evidence type="ECO:0000313" key="7">
    <source>
        <dbReference type="Proteomes" id="UP000265703"/>
    </source>
</evidence>